<evidence type="ECO:0000256" key="6">
    <source>
        <dbReference type="ARBA" id="ARBA00022917"/>
    </source>
</evidence>
<dbReference type="InterPro" id="IPR045864">
    <property type="entry name" value="aa-tRNA-synth_II/BPL/LPL"/>
</dbReference>
<dbReference type="PRINTS" id="PR01046">
    <property type="entry name" value="TRNASYNTHPRO"/>
</dbReference>
<dbReference type="Pfam" id="PF00587">
    <property type="entry name" value="tRNA-synt_2b"/>
    <property type="match status" value="1"/>
</dbReference>
<proteinExistence type="predicted"/>
<keyword evidence="7 11" id="KW-0030">Aminoacyl-tRNA synthetase</keyword>
<evidence type="ECO:0000259" key="10">
    <source>
        <dbReference type="PROSITE" id="PS50862"/>
    </source>
</evidence>
<keyword evidence="3" id="KW-0436">Ligase</keyword>
<dbReference type="PATRIC" id="fig|1618573.3.peg.410"/>
<dbReference type="PROSITE" id="PS50862">
    <property type="entry name" value="AA_TRNA_LIGASE_II"/>
    <property type="match status" value="1"/>
</dbReference>
<dbReference type="InterPro" id="IPR002314">
    <property type="entry name" value="aa-tRNA-synt_IIb"/>
</dbReference>
<sequence>MLQSKLFPKTKKEAPKGAESINHNLLVRAGFIDQLMAGSWTLLPMGWRVVEKINQIIREEMNVTGAQEILMPLLHPKNIWNETGRWDKADEVMYKLKDTRGREFALSFTHEEILLDLIRKHIGSYQGLPLALYHFSTKFRNELRARSGILRGREFMMKDLYSVHADEKDFWRYYEEVKKAYLRVFKRIGFDTKVVEAAGGVFTDNVTHEFQILAEGGEDTIYHCEKCDFAQNQEIFKGKVGEKCPICKKGSIRQSKSIEVGNIFPFGTYYSERMKVYYRDAEGKKKPVWFGSYGIGSTRVMGAWVEVSHDEKGMIWNRVLSPYDVHLIELRNSKLEIRTKVKKVYEKLSSVGIDVLWDDREVSAGEKFADADLIGIPVRLVVSEQTGDKIEWKERSSEKTELLTIDQVLKKLSK</sequence>
<dbReference type="PANTHER" id="PTHR42753">
    <property type="entry name" value="MITOCHONDRIAL RIBOSOME PROTEIN L39/PROLYL-TRNA LIGASE FAMILY MEMBER"/>
    <property type="match status" value="1"/>
</dbReference>
<comment type="catalytic activity">
    <reaction evidence="9">
        <text>tRNA(Pro) + L-proline + ATP = L-prolyl-tRNA(Pro) + AMP + diphosphate</text>
        <dbReference type="Rhea" id="RHEA:14305"/>
        <dbReference type="Rhea" id="RHEA-COMP:9700"/>
        <dbReference type="Rhea" id="RHEA-COMP:9702"/>
        <dbReference type="ChEBI" id="CHEBI:30616"/>
        <dbReference type="ChEBI" id="CHEBI:33019"/>
        <dbReference type="ChEBI" id="CHEBI:60039"/>
        <dbReference type="ChEBI" id="CHEBI:78442"/>
        <dbReference type="ChEBI" id="CHEBI:78532"/>
        <dbReference type="ChEBI" id="CHEBI:456215"/>
        <dbReference type="EC" id="6.1.1.15"/>
    </reaction>
</comment>
<gene>
    <name evidence="11" type="ORF">UT19_C0005G0006</name>
</gene>
<dbReference type="PANTHER" id="PTHR42753:SF2">
    <property type="entry name" value="PROLINE--TRNA LIGASE"/>
    <property type="match status" value="1"/>
</dbReference>
<dbReference type="SUPFAM" id="SSF52954">
    <property type="entry name" value="Class II aaRS ABD-related"/>
    <property type="match status" value="1"/>
</dbReference>
<evidence type="ECO:0000256" key="2">
    <source>
        <dbReference type="ARBA" id="ARBA00019110"/>
    </source>
</evidence>
<dbReference type="STRING" id="1618573.UT19_C0005G0006"/>
<evidence type="ECO:0000256" key="9">
    <source>
        <dbReference type="ARBA" id="ARBA00047671"/>
    </source>
</evidence>
<dbReference type="InterPro" id="IPR006195">
    <property type="entry name" value="aa-tRNA-synth_II"/>
</dbReference>
<dbReference type="CDD" id="cd00861">
    <property type="entry name" value="ProRS_anticodon_short"/>
    <property type="match status" value="1"/>
</dbReference>
<dbReference type="EMBL" id="LBVW01000005">
    <property type="protein sequence ID" value="KKQ93991.1"/>
    <property type="molecule type" value="Genomic_DNA"/>
</dbReference>
<dbReference type="GO" id="GO:0005829">
    <property type="term" value="C:cytosol"/>
    <property type="evidence" value="ECO:0007669"/>
    <property type="project" value="TreeGrafter"/>
</dbReference>
<keyword evidence="6" id="KW-0648">Protein biosynthesis</keyword>
<reference evidence="11 12" key="1">
    <citation type="journal article" date="2015" name="Nature">
        <title>rRNA introns, odd ribosomes, and small enigmatic genomes across a large radiation of phyla.</title>
        <authorList>
            <person name="Brown C.T."/>
            <person name="Hug L.A."/>
            <person name="Thomas B.C."/>
            <person name="Sharon I."/>
            <person name="Castelle C.J."/>
            <person name="Singh A."/>
            <person name="Wilkins M.J."/>
            <person name="Williams K.H."/>
            <person name="Banfield J.F."/>
        </authorList>
    </citation>
    <scope>NUCLEOTIDE SEQUENCE [LARGE SCALE GENOMIC DNA]</scope>
</reference>
<dbReference type="EC" id="6.1.1.15" evidence="1"/>
<dbReference type="AlphaFoldDB" id="A0A0G0PX69"/>
<dbReference type="SUPFAM" id="SSF55681">
    <property type="entry name" value="Class II aaRS and biotin synthetases"/>
    <property type="match status" value="1"/>
</dbReference>
<dbReference type="Gene3D" id="3.40.50.800">
    <property type="entry name" value="Anticodon-binding domain"/>
    <property type="match status" value="1"/>
</dbReference>
<keyword evidence="5" id="KW-0067">ATP-binding</keyword>
<dbReference type="InterPro" id="IPR044140">
    <property type="entry name" value="ProRS_anticodon_short"/>
</dbReference>
<dbReference type="GO" id="GO:0006433">
    <property type="term" value="P:prolyl-tRNA aminoacylation"/>
    <property type="evidence" value="ECO:0007669"/>
    <property type="project" value="InterPro"/>
</dbReference>
<evidence type="ECO:0000256" key="4">
    <source>
        <dbReference type="ARBA" id="ARBA00022741"/>
    </source>
</evidence>
<feature type="domain" description="Aminoacyl-transfer RNA synthetases class-II family profile" evidence="10">
    <location>
        <begin position="38"/>
        <end position="322"/>
    </location>
</feature>
<dbReference type="GO" id="GO:0005524">
    <property type="term" value="F:ATP binding"/>
    <property type="evidence" value="ECO:0007669"/>
    <property type="project" value="UniProtKB-KW"/>
</dbReference>
<evidence type="ECO:0000313" key="11">
    <source>
        <dbReference type="EMBL" id="KKQ93991.1"/>
    </source>
</evidence>
<keyword evidence="4" id="KW-0547">Nucleotide-binding</keyword>
<dbReference type="Proteomes" id="UP000034932">
    <property type="component" value="Unassembled WGS sequence"/>
</dbReference>
<dbReference type="Gene3D" id="3.30.930.10">
    <property type="entry name" value="Bira Bifunctional Protein, Domain 2"/>
    <property type="match status" value="1"/>
</dbReference>
<dbReference type="InterPro" id="IPR002316">
    <property type="entry name" value="Pro-tRNA-ligase_IIa"/>
</dbReference>
<accession>A0A0G0PX69</accession>
<evidence type="ECO:0000313" key="12">
    <source>
        <dbReference type="Proteomes" id="UP000034932"/>
    </source>
</evidence>
<evidence type="ECO:0000256" key="7">
    <source>
        <dbReference type="ARBA" id="ARBA00023146"/>
    </source>
</evidence>
<organism evidence="11 12">
    <name type="scientific">Candidatus Woesebacteria bacterium GW2011_GWB1_39_10b</name>
    <dbReference type="NCBI Taxonomy" id="1618573"/>
    <lineage>
        <taxon>Bacteria</taxon>
        <taxon>Candidatus Woeseibacteriota</taxon>
    </lineage>
</organism>
<dbReference type="InterPro" id="IPR036621">
    <property type="entry name" value="Anticodon-bd_dom_sf"/>
</dbReference>
<evidence type="ECO:0000256" key="8">
    <source>
        <dbReference type="ARBA" id="ARBA00029731"/>
    </source>
</evidence>
<dbReference type="InterPro" id="IPR050062">
    <property type="entry name" value="Pro-tRNA_synthetase"/>
</dbReference>
<evidence type="ECO:0000256" key="5">
    <source>
        <dbReference type="ARBA" id="ARBA00022840"/>
    </source>
</evidence>
<dbReference type="Pfam" id="PF03129">
    <property type="entry name" value="HGTP_anticodon"/>
    <property type="match status" value="1"/>
</dbReference>
<dbReference type="InterPro" id="IPR004154">
    <property type="entry name" value="Anticodon-bd"/>
</dbReference>
<evidence type="ECO:0000256" key="1">
    <source>
        <dbReference type="ARBA" id="ARBA00012831"/>
    </source>
</evidence>
<name>A0A0G0PX69_9BACT</name>
<dbReference type="GO" id="GO:0004827">
    <property type="term" value="F:proline-tRNA ligase activity"/>
    <property type="evidence" value="ECO:0007669"/>
    <property type="project" value="UniProtKB-EC"/>
</dbReference>
<evidence type="ECO:0000256" key="3">
    <source>
        <dbReference type="ARBA" id="ARBA00022598"/>
    </source>
</evidence>
<comment type="caution">
    <text evidence="11">The sequence shown here is derived from an EMBL/GenBank/DDBJ whole genome shotgun (WGS) entry which is preliminary data.</text>
</comment>
<protein>
    <recommendedName>
        <fullName evidence="2">Proline--tRNA ligase</fullName>
        <ecNumber evidence="1">6.1.1.15</ecNumber>
    </recommendedName>
    <alternativeName>
        <fullName evidence="8">Prolyl-tRNA synthetase</fullName>
    </alternativeName>
</protein>